<name>X1A7Y8_9ZZZZ</name>
<organism evidence="2">
    <name type="scientific">marine sediment metagenome</name>
    <dbReference type="NCBI Taxonomy" id="412755"/>
    <lineage>
        <taxon>unclassified sequences</taxon>
        <taxon>metagenomes</taxon>
        <taxon>ecological metagenomes</taxon>
    </lineage>
</organism>
<dbReference type="InterPro" id="IPR036148">
    <property type="entry name" value="MmgE/PrpD_sf"/>
</dbReference>
<gene>
    <name evidence="2" type="ORF">S01H4_35390</name>
</gene>
<sequence>PKHWPATAEIKTKDGKILSIRLEYSKGDPENPLTWDELIEKFRGLASTVYSEARREKMIEQVKNIDNIENLKSWTSILLKEN</sequence>
<accession>X1A7Y8</accession>
<dbReference type="GO" id="GO:0016829">
    <property type="term" value="F:lyase activity"/>
    <property type="evidence" value="ECO:0007669"/>
    <property type="project" value="InterPro"/>
</dbReference>
<protein>
    <recommendedName>
        <fullName evidence="1">MmgE/PrpD C-terminal domain-containing protein</fullName>
    </recommendedName>
</protein>
<evidence type="ECO:0000313" key="2">
    <source>
        <dbReference type="EMBL" id="GAG78350.1"/>
    </source>
</evidence>
<evidence type="ECO:0000259" key="1">
    <source>
        <dbReference type="Pfam" id="PF19305"/>
    </source>
</evidence>
<dbReference type="InterPro" id="IPR005656">
    <property type="entry name" value="MmgE_PrpD"/>
</dbReference>
<dbReference type="EMBL" id="BART01018814">
    <property type="protein sequence ID" value="GAG78350.1"/>
    <property type="molecule type" value="Genomic_DNA"/>
</dbReference>
<reference evidence="2" key="1">
    <citation type="journal article" date="2014" name="Front. Microbiol.">
        <title>High frequency of phylogenetically diverse reductive dehalogenase-homologous genes in deep subseafloor sedimentary metagenomes.</title>
        <authorList>
            <person name="Kawai M."/>
            <person name="Futagami T."/>
            <person name="Toyoda A."/>
            <person name="Takaki Y."/>
            <person name="Nishi S."/>
            <person name="Hori S."/>
            <person name="Arai W."/>
            <person name="Tsubouchi T."/>
            <person name="Morono Y."/>
            <person name="Uchiyama I."/>
            <person name="Ito T."/>
            <person name="Fujiyama A."/>
            <person name="Inagaki F."/>
            <person name="Takami H."/>
        </authorList>
    </citation>
    <scope>NUCLEOTIDE SEQUENCE</scope>
    <source>
        <strain evidence="2">Expedition CK06-06</strain>
    </source>
</reference>
<feature type="domain" description="MmgE/PrpD C-terminal" evidence="1">
    <location>
        <begin position="1"/>
        <end position="62"/>
    </location>
</feature>
<dbReference type="InterPro" id="IPR045337">
    <property type="entry name" value="MmgE_PrpD_C"/>
</dbReference>
<comment type="caution">
    <text evidence="2">The sequence shown here is derived from an EMBL/GenBank/DDBJ whole genome shotgun (WGS) entry which is preliminary data.</text>
</comment>
<dbReference type="AlphaFoldDB" id="X1A7Y8"/>
<dbReference type="PANTHER" id="PTHR16943:SF8">
    <property type="entry name" value="2-METHYLCITRATE DEHYDRATASE"/>
    <property type="match status" value="1"/>
</dbReference>
<dbReference type="SUPFAM" id="SSF103378">
    <property type="entry name" value="2-methylcitrate dehydratase PrpD"/>
    <property type="match status" value="1"/>
</dbReference>
<dbReference type="Pfam" id="PF19305">
    <property type="entry name" value="MmgE_PrpD_C"/>
    <property type="match status" value="1"/>
</dbReference>
<dbReference type="PANTHER" id="PTHR16943">
    <property type="entry name" value="2-METHYLCITRATE DEHYDRATASE-RELATED"/>
    <property type="match status" value="1"/>
</dbReference>
<feature type="non-terminal residue" evidence="2">
    <location>
        <position position="1"/>
    </location>
</feature>
<proteinExistence type="predicted"/>